<evidence type="ECO:0000256" key="2">
    <source>
        <dbReference type="SAM" id="Phobius"/>
    </source>
</evidence>
<dbReference type="EMBL" id="CAJNJA010024764">
    <property type="protein sequence ID" value="CAE7531813.1"/>
    <property type="molecule type" value="Genomic_DNA"/>
</dbReference>
<evidence type="ECO:0000313" key="4">
    <source>
        <dbReference type="Proteomes" id="UP000601435"/>
    </source>
</evidence>
<keyword evidence="2" id="KW-1133">Transmembrane helix</keyword>
<name>A0A812TGF0_9DINO</name>
<comment type="caution">
    <text evidence="3">The sequence shown here is derived from an EMBL/GenBank/DDBJ whole genome shotgun (WGS) entry which is preliminary data.</text>
</comment>
<keyword evidence="4" id="KW-1185">Reference proteome</keyword>
<dbReference type="Proteomes" id="UP000601435">
    <property type="component" value="Unassembled WGS sequence"/>
</dbReference>
<feature type="region of interest" description="Disordered" evidence="1">
    <location>
        <begin position="1"/>
        <end position="38"/>
    </location>
</feature>
<keyword evidence="2" id="KW-0472">Membrane</keyword>
<sequence>MQAGWFPTGRQKSLKPSLSKDPVEVEEFQAPQAKGPNSWQSWRGPRFLLGLAAGILVGAVMKAALLRPALTVLTDALPPPKHWTASCGTVGWHCCLLVTIRGRSS</sequence>
<keyword evidence="2" id="KW-0812">Transmembrane</keyword>
<gene>
    <name evidence="3" type="ORF">SNEC2469_LOCUS15280</name>
</gene>
<dbReference type="AlphaFoldDB" id="A0A812TGF0"/>
<reference evidence="3" key="1">
    <citation type="submission" date="2021-02" db="EMBL/GenBank/DDBJ databases">
        <authorList>
            <person name="Dougan E. K."/>
            <person name="Rhodes N."/>
            <person name="Thang M."/>
            <person name="Chan C."/>
        </authorList>
    </citation>
    <scope>NUCLEOTIDE SEQUENCE</scope>
</reference>
<protein>
    <submittedName>
        <fullName evidence="3">Uncharacterized protein</fullName>
    </submittedName>
</protein>
<evidence type="ECO:0000313" key="3">
    <source>
        <dbReference type="EMBL" id="CAE7531813.1"/>
    </source>
</evidence>
<proteinExistence type="predicted"/>
<evidence type="ECO:0000256" key="1">
    <source>
        <dbReference type="SAM" id="MobiDB-lite"/>
    </source>
</evidence>
<feature type="transmembrane region" description="Helical" evidence="2">
    <location>
        <begin position="47"/>
        <end position="70"/>
    </location>
</feature>
<accession>A0A812TGF0</accession>
<dbReference type="OrthoDB" id="410198at2759"/>
<organism evidence="3 4">
    <name type="scientific">Symbiodinium necroappetens</name>
    <dbReference type="NCBI Taxonomy" id="1628268"/>
    <lineage>
        <taxon>Eukaryota</taxon>
        <taxon>Sar</taxon>
        <taxon>Alveolata</taxon>
        <taxon>Dinophyceae</taxon>
        <taxon>Suessiales</taxon>
        <taxon>Symbiodiniaceae</taxon>
        <taxon>Symbiodinium</taxon>
    </lineage>
</organism>